<reference evidence="1" key="1">
    <citation type="submission" date="2019-08" db="EMBL/GenBank/DDBJ databases">
        <authorList>
            <person name="Kucharzyk K."/>
            <person name="Murdoch R.W."/>
            <person name="Higgins S."/>
            <person name="Loffler F."/>
        </authorList>
    </citation>
    <scope>NUCLEOTIDE SEQUENCE</scope>
</reference>
<proteinExistence type="predicted"/>
<organism evidence="1">
    <name type="scientific">bioreactor metagenome</name>
    <dbReference type="NCBI Taxonomy" id="1076179"/>
    <lineage>
        <taxon>unclassified sequences</taxon>
        <taxon>metagenomes</taxon>
        <taxon>ecological metagenomes</taxon>
    </lineage>
</organism>
<gene>
    <name evidence="1" type="ORF">SDC9_200444</name>
</gene>
<dbReference type="EMBL" id="VSSQ01119209">
    <property type="protein sequence ID" value="MPN52781.1"/>
    <property type="molecule type" value="Genomic_DNA"/>
</dbReference>
<evidence type="ECO:0000313" key="1">
    <source>
        <dbReference type="EMBL" id="MPN52781.1"/>
    </source>
</evidence>
<accession>A0A645IN90</accession>
<protein>
    <submittedName>
        <fullName evidence="1">Uncharacterized protein</fullName>
    </submittedName>
</protein>
<comment type="caution">
    <text evidence="1">The sequence shown here is derived from an EMBL/GenBank/DDBJ whole genome shotgun (WGS) entry which is preliminary data.</text>
</comment>
<name>A0A645IN90_9ZZZZ</name>
<dbReference type="AlphaFoldDB" id="A0A645IN90"/>
<sequence length="45" mass="4797">MTNFPSAPPATALISFRESVNNATVGYSILLPDKESTTIPVSVIF</sequence>